<reference evidence="1 2" key="1">
    <citation type="submission" date="2018-02" db="EMBL/GenBank/DDBJ databases">
        <title>Genome sequence of the basidiomycete white-rot fungus Phlebia centrifuga.</title>
        <authorList>
            <person name="Granchi Z."/>
            <person name="Peng M."/>
            <person name="de Vries R.P."/>
            <person name="Hilden K."/>
            <person name="Makela M.R."/>
            <person name="Grigoriev I."/>
            <person name="Riley R."/>
        </authorList>
    </citation>
    <scope>NUCLEOTIDE SEQUENCE [LARGE SCALE GENOMIC DNA]</scope>
    <source>
        <strain evidence="1 2">FBCC195</strain>
    </source>
</reference>
<name>A0A2R6NWB5_9APHY</name>
<dbReference type="Proteomes" id="UP000186601">
    <property type="component" value="Unassembled WGS sequence"/>
</dbReference>
<sequence length="134" mass="15740">MAASTSTLSSHIEGISELDPVLQPVWRRYTNENDVQRFEDLPPFDDLPLPFIPDHRQRRKPPLMYFGWKIDADQWLEYAKSNNLAVMTRVSHFEGEDDPDFSEDENDDTPEIIVEEIDKCLSVAHVFWSFLWEL</sequence>
<comment type="caution">
    <text evidence="1">The sequence shown here is derived from an EMBL/GenBank/DDBJ whole genome shotgun (WGS) entry which is preliminary data.</text>
</comment>
<dbReference type="EMBL" id="MLYV02000758">
    <property type="protein sequence ID" value="PSR78112.1"/>
    <property type="molecule type" value="Genomic_DNA"/>
</dbReference>
<keyword evidence="2" id="KW-1185">Reference proteome</keyword>
<protein>
    <submittedName>
        <fullName evidence="1">Uncharacterized protein</fullName>
    </submittedName>
</protein>
<organism evidence="1 2">
    <name type="scientific">Hermanssonia centrifuga</name>
    <dbReference type="NCBI Taxonomy" id="98765"/>
    <lineage>
        <taxon>Eukaryota</taxon>
        <taxon>Fungi</taxon>
        <taxon>Dikarya</taxon>
        <taxon>Basidiomycota</taxon>
        <taxon>Agaricomycotina</taxon>
        <taxon>Agaricomycetes</taxon>
        <taxon>Polyporales</taxon>
        <taxon>Meruliaceae</taxon>
        <taxon>Hermanssonia</taxon>
    </lineage>
</organism>
<proteinExistence type="predicted"/>
<evidence type="ECO:0000313" key="2">
    <source>
        <dbReference type="Proteomes" id="UP000186601"/>
    </source>
</evidence>
<gene>
    <name evidence="1" type="ORF">PHLCEN_2v7576</name>
</gene>
<dbReference type="AlphaFoldDB" id="A0A2R6NWB5"/>
<accession>A0A2R6NWB5</accession>
<evidence type="ECO:0000313" key="1">
    <source>
        <dbReference type="EMBL" id="PSR78112.1"/>
    </source>
</evidence>